<proteinExistence type="predicted"/>
<name>A0A6P7FUP9_DIAVI</name>
<gene>
    <name evidence="1" type="primary">LOC114334346</name>
</gene>
<accession>A0A6P7FUP9</accession>
<dbReference type="InParanoid" id="A0A6P7FUP9"/>
<dbReference type="AlphaFoldDB" id="A0A6P7FUP9"/>
<evidence type="ECO:0000313" key="1">
    <source>
        <dbReference type="RefSeq" id="XP_028140184.1"/>
    </source>
</evidence>
<reference evidence="1" key="1">
    <citation type="submission" date="2025-08" db="UniProtKB">
        <authorList>
            <consortium name="RefSeq"/>
        </authorList>
    </citation>
    <scope>IDENTIFICATION</scope>
    <source>
        <tissue evidence="1">Whole insect</tissue>
    </source>
</reference>
<protein>
    <submittedName>
        <fullName evidence="1">Uncharacterized protein LOC114334346</fullName>
    </submittedName>
</protein>
<sequence length="351" mass="39636">MVIGRVDQKTTKVLEKRWKRKSKTEERRIRHDEYDDQYKESLIGRAYQSVSSNLEEEISNNSSSEENVIKLEDRVDTPSTSQMRIKLPSVAQACDRTGVSDRTAAILVSAVLKDVGIITTEDSSKIVDRSIIRRERAKARFELKRKDKEDGSELVYGIYFDGRKDQTLVQTSEEGSLSKKTKIEEHIVLVSEPGSKYIGHLTPASGNSQSIKKSILEFLEHNFDVSNLQAIGCDGTAVNTGNKNGIISQLELSLNRSLQWFVCPLHANELPLRHLLQHLDGKTTGPKGFRGEIGKQLEKCETLQPTNFKRIEITLPEISADQLSTDQQYLYEICNAISKGNISLNFRNYFA</sequence>
<organism evidence="1">
    <name type="scientific">Diabrotica virgifera virgifera</name>
    <name type="common">western corn rootworm</name>
    <dbReference type="NCBI Taxonomy" id="50390"/>
    <lineage>
        <taxon>Eukaryota</taxon>
        <taxon>Metazoa</taxon>
        <taxon>Ecdysozoa</taxon>
        <taxon>Arthropoda</taxon>
        <taxon>Hexapoda</taxon>
        <taxon>Insecta</taxon>
        <taxon>Pterygota</taxon>
        <taxon>Neoptera</taxon>
        <taxon>Endopterygota</taxon>
        <taxon>Coleoptera</taxon>
        <taxon>Polyphaga</taxon>
        <taxon>Cucujiformia</taxon>
        <taxon>Chrysomeloidea</taxon>
        <taxon>Chrysomelidae</taxon>
        <taxon>Galerucinae</taxon>
        <taxon>Diabroticina</taxon>
        <taxon>Diabroticites</taxon>
        <taxon>Diabrotica</taxon>
    </lineage>
</organism>
<dbReference type="RefSeq" id="XP_028140184.1">
    <property type="nucleotide sequence ID" value="XM_028284383.1"/>
</dbReference>